<accession>A0A8T1IM33</accession>
<feature type="compositionally biased region" description="Acidic residues" evidence="1">
    <location>
        <begin position="56"/>
        <end position="72"/>
    </location>
</feature>
<protein>
    <recommendedName>
        <fullName evidence="2">ZSWIM1/3 RNaseH-like domain-containing protein</fullName>
    </recommendedName>
</protein>
<feature type="compositionally biased region" description="Acidic residues" evidence="1">
    <location>
        <begin position="101"/>
        <end position="130"/>
    </location>
</feature>
<evidence type="ECO:0000259" key="2">
    <source>
        <dbReference type="Pfam" id="PF21056"/>
    </source>
</evidence>
<dbReference type="VEuPathDB" id="FungiDB:PC110_g8523"/>
<evidence type="ECO:0000256" key="1">
    <source>
        <dbReference type="SAM" id="MobiDB-lite"/>
    </source>
</evidence>
<comment type="caution">
    <text evidence="3">The sequence shown here is derived from an EMBL/GenBank/DDBJ whole genome shotgun (WGS) entry which is preliminary data.</text>
</comment>
<dbReference type="Pfam" id="PF21056">
    <property type="entry name" value="ZSWIM1-3_RNaseH-like"/>
    <property type="match status" value="1"/>
</dbReference>
<feature type="compositionally biased region" description="Acidic residues" evidence="1">
    <location>
        <begin position="25"/>
        <end position="48"/>
    </location>
</feature>
<dbReference type="EMBL" id="RCMV01000091">
    <property type="protein sequence ID" value="KAG3225156.1"/>
    <property type="molecule type" value="Genomic_DNA"/>
</dbReference>
<feature type="region of interest" description="Disordered" evidence="1">
    <location>
        <begin position="1"/>
        <end position="178"/>
    </location>
</feature>
<organism evidence="3 4">
    <name type="scientific">Phytophthora cactorum</name>
    <dbReference type="NCBI Taxonomy" id="29920"/>
    <lineage>
        <taxon>Eukaryota</taxon>
        <taxon>Sar</taxon>
        <taxon>Stramenopiles</taxon>
        <taxon>Oomycota</taxon>
        <taxon>Peronosporomycetes</taxon>
        <taxon>Peronosporales</taxon>
        <taxon>Peronosporaceae</taxon>
        <taxon>Phytophthora</taxon>
    </lineage>
</organism>
<proteinExistence type="predicted"/>
<evidence type="ECO:0000313" key="4">
    <source>
        <dbReference type="Proteomes" id="UP000760860"/>
    </source>
</evidence>
<sequence>MARRTGPRSWKDSPRADSIARQNLADDDQEEDDNPGAKEEDDDAAEEQDEKKEAAESDTDDDGDNADEEQDAHDEASKSDAEEGGDDAVAEKDVQDKDQDSDAEYQDVPEQAADSDADEEEEAADDEQNVEDAKEVEGAIGSSASQERDDESVQDSLQDSVQDSPTTARSRTPADSDQVIVAAPTTWHGDLPAWQSHPITDKTYATYPCARGVSDIMVVEGMLEVGARRSKIYDYLLEHDQNVIKADVDNMVHDFASSVSSLDDKDATAAEVGALAAEDPMNWMSIAETESGETGVISLCTAFMRQMSSRFGEVLLVNCTHKTNR</sequence>
<evidence type="ECO:0000313" key="3">
    <source>
        <dbReference type="EMBL" id="KAG3225156.1"/>
    </source>
</evidence>
<dbReference type="VEuPathDB" id="FungiDB:PC110_g8524"/>
<gene>
    <name evidence="3" type="ORF">PC129_g4196</name>
</gene>
<name>A0A8T1IM33_9STRA</name>
<feature type="compositionally biased region" description="Polar residues" evidence="1">
    <location>
        <begin position="154"/>
        <end position="175"/>
    </location>
</feature>
<dbReference type="InterPro" id="IPR048324">
    <property type="entry name" value="ZSWIM1-3_RNaseH-like"/>
</dbReference>
<dbReference type="Proteomes" id="UP000760860">
    <property type="component" value="Unassembled WGS sequence"/>
</dbReference>
<reference evidence="3" key="1">
    <citation type="submission" date="2018-05" db="EMBL/GenBank/DDBJ databases">
        <title>Effector identification in a new, highly contiguous assembly of the strawberry crown rot pathogen Phytophthora cactorum.</title>
        <authorList>
            <person name="Armitage A.D."/>
            <person name="Nellist C.F."/>
            <person name="Bates H."/>
            <person name="Vickerstaff R.J."/>
            <person name="Harrison R.J."/>
        </authorList>
    </citation>
    <scope>NUCLEOTIDE SEQUENCE</scope>
    <source>
        <strain evidence="3">P421</strain>
    </source>
</reference>
<feature type="domain" description="ZSWIM1/3 RNaseH-like" evidence="2">
    <location>
        <begin position="278"/>
        <end position="325"/>
    </location>
</feature>
<dbReference type="AlphaFoldDB" id="A0A8T1IM33"/>
<feature type="compositionally biased region" description="Basic and acidic residues" evidence="1">
    <location>
        <begin position="89"/>
        <end position="100"/>
    </location>
</feature>